<evidence type="ECO:0000313" key="1">
    <source>
        <dbReference type="EMBL" id="ABC30445.1"/>
    </source>
</evidence>
<dbReference type="Proteomes" id="UP000000238">
    <property type="component" value="Chromosome"/>
</dbReference>
<accession>Q2SFX9</accession>
<gene>
    <name evidence="1" type="ordered locus">HCH_03708</name>
</gene>
<evidence type="ECO:0000313" key="2">
    <source>
        <dbReference type="Proteomes" id="UP000000238"/>
    </source>
</evidence>
<proteinExistence type="predicted"/>
<name>Q2SFX9_HAHCH</name>
<dbReference type="EMBL" id="CP000155">
    <property type="protein sequence ID" value="ABC30445.1"/>
    <property type="molecule type" value="Genomic_DNA"/>
</dbReference>
<keyword evidence="2" id="KW-1185">Reference proteome</keyword>
<dbReference type="HOGENOM" id="CLU_3396803_0_0_6"/>
<sequence length="31" mass="3576">MFPVFLSMRRWLCDAGYVALAVLALLRTFSQ</sequence>
<reference evidence="1 2" key="1">
    <citation type="journal article" date="2005" name="Nucleic Acids Res.">
        <title>Genomic blueprint of Hahella chejuensis, a marine microbe producing an algicidal agent.</title>
        <authorList>
            <person name="Jeong H."/>
            <person name="Yim J.H."/>
            <person name="Lee C."/>
            <person name="Choi S.-H."/>
            <person name="Park Y.K."/>
            <person name="Yoon S.H."/>
            <person name="Hur C.-G."/>
            <person name="Kang H.-Y."/>
            <person name="Kim D."/>
            <person name="Lee H.H."/>
            <person name="Park K.H."/>
            <person name="Park S.-H."/>
            <person name="Park H.-S."/>
            <person name="Lee H.K."/>
            <person name="Oh T.K."/>
            <person name="Kim J.F."/>
        </authorList>
    </citation>
    <scope>NUCLEOTIDE SEQUENCE [LARGE SCALE GENOMIC DNA]</scope>
    <source>
        <strain evidence="1 2">KCTC 2396</strain>
    </source>
</reference>
<dbReference type="KEGG" id="hch:HCH_03708"/>
<protein>
    <submittedName>
        <fullName evidence="1">Uncharacterized protein</fullName>
    </submittedName>
</protein>
<dbReference type="AlphaFoldDB" id="Q2SFX9"/>
<organism evidence="1 2">
    <name type="scientific">Hahella chejuensis (strain KCTC 2396)</name>
    <dbReference type="NCBI Taxonomy" id="349521"/>
    <lineage>
        <taxon>Bacteria</taxon>
        <taxon>Pseudomonadati</taxon>
        <taxon>Pseudomonadota</taxon>
        <taxon>Gammaproteobacteria</taxon>
        <taxon>Oceanospirillales</taxon>
        <taxon>Hahellaceae</taxon>
        <taxon>Hahella</taxon>
    </lineage>
</organism>